<evidence type="ECO:0000313" key="6">
    <source>
        <dbReference type="EMBL" id="WOF24153.1"/>
    </source>
</evidence>
<evidence type="ECO:0000313" key="7">
    <source>
        <dbReference type="Proteomes" id="UP001305498"/>
    </source>
</evidence>
<evidence type="ECO:0000256" key="4">
    <source>
        <dbReference type="SAM" id="Phobius"/>
    </source>
</evidence>
<keyword evidence="2" id="KW-0418">Kinase</keyword>
<sequence>MPAAARDSAPFLAGQEAVAEAWRHVLPRSGVPAALGRGFAAARVERILQVALALASLLVGVQSFLTATASDLQPPVRAVLTMVVFASLAAMIVLCTLGRAVRVGCAVFAVTFPVALLLLWPLPEPRHVPTGGPWTLTLINVAPAAATMVFPLAWQIVWAIGVPLIFGLVRLTRDGHTASDLLASLYDISLALILGVIVIVLIWTFRSLAAGVDAARDAAISEYSRAASAEASEQERVEVAALMHDSVLAALLAAGRAHSERERQLAVSMAREALTRLANAETDEPWGSDEPVTSEWIRSEVRAQARALGTALAVDGRGPVVQDIPGRAARALVLAATQAVANAIQHAGGAGLAVRVAASGPGVEVVISDEGDGVDLAAIPPDRLGIRASIFARVAAVGGSAHVDADGSGTVVTLTWPASGEEALRAFPGGEGRG</sequence>
<evidence type="ECO:0000259" key="5">
    <source>
        <dbReference type="Pfam" id="PF02518"/>
    </source>
</evidence>
<dbReference type="AlphaFoldDB" id="A0AA97FJX8"/>
<dbReference type="SUPFAM" id="SSF55874">
    <property type="entry name" value="ATPase domain of HSP90 chaperone/DNA topoisomerase II/histidine kinase"/>
    <property type="match status" value="1"/>
</dbReference>
<evidence type="ECO:0000256" key="2">
    <source>
        <dbReference type="ARBA" id="ARBA00022777"/>
    </source>
</evidence>
<feature type="domain" description="Histidine kinase/HSP90-like ATPase" evidence="5">
    <location>
        <begin position="330"/>
        <end position="418"/>
    </location>
</feature>
<accession>A0AA97FJX8</accession>
<feature type="transmembrane region" description="Helical" evidence="4">
    <location>
        <begin position="77"/>
        <end position="96"/>
    </location>
</feature>
<name>A0AA97FJX8_9MICO</name>
<feature type="transmembrane region" description="Helical" evidence="4">
    <location>
        <begin position="103"/>
        <end position="122"/>
    </location>
</feature>
<dbReference type="InterPro" id="IPR036890">
    <property type="entry name" value="HATPase_C_sf"/>
</dbReference>
<dbReference type="Gene3D" id="3.30.565.10">
    <property type="entry name" value="Histidine kinase-like ATPase, C-terminal domain"/>
    <property type="match status" value="1"/>
</dbReference>
<evidence type="ECO:0000256" key="1">
    <source>
        <dbReference type="ARBA" id="ARBA00022679"/>
    </source>
</evidence>
<keyword evidence="1" id="KW-0808">Transferase</keyword>
<feature type="transmembrane region" description="Helical" evidence="4">
    <location>
        <begin position="47"/>
        <end position="65"/>
    </location>
</feature>
<keyword evidence="4" id="KW-1133">Transmembrane helix</keyword>
<keyword evidence="4" id="KW-0812">Transmembrane</keyword>
<keyword evidence="7" id="KW-1185">Reference proteome</keyword>
<dbReference type="GO" id="GO:0005524">
    <property type="term" value="F:ATP binding"/>
    <property type="evidence" value="ECO:0007669"/>
    <property type="project" value="UniProtKB-KW"/>
</dbReference>
<dbReference type="InterPro" id="IPR050482">
    <property type="entry name" value="Sensor_HK_TwoCompSys"/>
</dbReference>
<dbReference type="KEGG" id="mbet:N8K70_05630"/>
<reference evidence="6 7" key="1">
    <citation type="submission" date="2023-02" db="EMBL/GenBank/DDBJ databases">
        <title>Microbacterium betulae sp. nov., isolated from birch wood.</title>
        <authorList>
            <person name="Pasciak M."/>
            <person name="Pawlik K.J."/>
            <person name="Martynowski D."/>
            <person name="Laczmanski L."/>
            <person name="Ciekot J."/>
            <person name="Szponar B."/>
            <person name="Wojcik-Fatla A."/>
            <person name="Mackiewicz B."/>
            <person name="Farian E."/>
            <person name="Cholewa G."/>
            <person name="Cholewa A."/>
            <person name="Dutkiewicz J."/>
        </authorList>
    </citation>
    <scope>NUCLEOTIDE SEQUENCE [LARGE SCALE GENOMIC DNA]</scope>
    <source>
        <strain evidence="6 7">AB</strain>
    </source>
</reference>
<dbReference type="PANTHER" id="PTHR24421:SF61">
    <property type="entry name" value="OXYGEN SENSOR HISTIDINE KINASE NREB"/>
    <property type="match status" value="1"/>
</dbReference>
<organism evidence="6 7">
    <name type="scientific">Microbacterium betulae</name>
    <dbReference type="NCBI Taxonomy" id="2981139"/>
    <lineage>
        <taxon>Bacteria</taxon>
        <taxon>Bacillati</taxon>
        <taxon>Actinomycetota</taxon>
        <taxon>Actinomycetes</taxon>
        <taxon>Micrococcales</taxon>
        <taxon>Microbacteriaceae</taxon>
        <taxon>Microbacterium</taxon>
    </lineage>
</organism>
<proteinExistence type="predicted"/>
<dbReference type="GO" id="GO:0000160">
    <property type="term" value="P:phosphorelay signal transduction system"/>
    <property type="evidence" value="ECO:0007669"/>
    <property type="project" value="UniProtKB-KW"/>
</dbReference>
<dbReference type="Proteomes" id="UP001305498">
    <property type="component" value="Chromosome"/>
</dbReference>
<dbReference type="InterPro" id="IPR003594">
    <property type="entry name" value="HATPase_dom"/>
</dbReference>
<keyword evidence="3" id="KW-0902">Two-component regulatory system</keyword>
<gene>
    <name evidence="6" type="ORF">N8K70_05630</name>
</gene>
<dbReference type="Pfam" id="PF02518">
    <property type="entry name" value="HATPase_c"/>
    <property type="match status" value="1"/>
</dbReference>
<dbReference type="EMBL" id="CP118157">
    <property type="protein sequence ID" value="WOF24153.1"/>
    <property type="molecule type" value="Genomic_DNA"/>
</dbReference>
<keyword evidence="6" id="KW-0547">Nucleotide-binding</keyword>
<feature type="transmembrane region" description="Helical" evidence="4">
    <location>
        <begin position="181"/>
        <end position="205"/>
    </location>
</feature>
<evidence type="ECO:0000256" key="3">
    <source>
        <dbReference type="ARBA" id="ARBA00023012"/>
    </source>
</evidence>
<keyword evidence="4" id="KW-0472">Membrane</keyword>
<protein>
    <submittedName>
        <fullName evidence="6">ATP-binding protein</fullName>
    </submittedName>
</protein>
<dbReference type="PANTHER" id="PTHR24421">
    <property type="entry name" value="NITRATE/NITRITE SENSOR PROTEIN NARX-RELATED"/>
    <property type="match status" value="1"/>
</dbReference>
<feature type="transmembrane region" description="Helical" evidence="4">
    <location>
        <begin position="142"/>
        <end position="169"/>
    </location>
</feature>
<dbReference type="GO" id="GO:0016301">
    <property type="term" value="F:kinase activity"/>
    <property type="evidence" value="ECO:0007669"/>
    <property type="project" value="UniProtKB-KW"/>
</dbReference>
<keyword evidence="6" id="KW-0067">ATP-binding</keyword>
<dbReference type="RefSeq" id="WP_317140625.1">
    <property type="nucleotide sequence ID" value="NZ_CP118157.1"/>
</dbReference>